<keyword evidence="7" id="KW-0547">Nucleotide-binding</keyword>
<dbReference type="PANTHER" id="PTHR45569:SF1">
    <property type="entry name" value="SENSOR PROTEIN KDPD"/>
    <property type="match status" value="1"/>
</dbReference>
<dbReference type="InterPro" id="IPR052023">
    <property type="entry name" value="Histidine_kinase_KdpD"/>
</dbReference>
<accession>A0ABS9DUX5</accession>
<evidence type="ECO:0000256" key="7">
    <source>
        <dbReference type="ARBA" id="ARBA00022741"/>
    </source>
</evidence>
<evidence type="ECO:0000256" key="12">
    <source>
        <dbReference type="ARBA" id="ARBA00023136"/>
    </source>
</evidence>
<dbReference type="PRINTS" id="PR00344">
    <property type="entry name" value="BCTRLSENSOR"/>
</dbReference>
<sequence>MAASDSEHRPDPDALLAQAAGEHRGKLKIFLGAAPGVGKTWEMLAAARQKHAEGVDVLAGLIETHGRAETASQLDNLPVLPRLKVPYRGRVLEEFDLDQAILRRPGLLLVDELAHTNAPGLRHAKRWQDVAAVLEAGIDVWTTLNVQHLESLNDQVARITGVRVAETLPDTVLGLATEIELIDLPPAELRTRLEQGRIYRPDVARQALGGFFREGNLAALREMALRRVAQHVDRNIATYMRSRAIAGPWPAAERVMAVIEPGQAAEQVVRHAARLADALQAPLLAFHAEAESGGSAVQSALDLTIQLGGAIETSTNADALAALLDVAARQNVAHIVIARGPEKFWARRPLAAKLARRARAYSLHVVPDPAARAAAPKLPRPKRNLTPFAIGVAVMVLATVLGYAVRGMVPHDAMGFVFTAIVVGLASRYGRAVGVFAAVASFLLWNFFFLPPIFTLSVGDPRDVVALIVFLGVGLLTGTLAGRVRIEAEAARGRIEALRRVALFGRTLAQATDEVSLRAAIEAEAAALGGEAIALITTGADLPASAALDEAAQAAAEFAYRNRLATGAGTITLPSVPWRFMPLATEAGAVGVLGVKPAGPMTEPLVQALGALADQAAMATERLRLAARAADSRAQARTQRLRTALLSSLSHDLRTPLTAIRGAAETLAASEATLTEATRADLLASIVQDVGRMTRFLANITGMARIETGEIVARRERVSLGPLIEAAIARVPEAFHAAVNLGESADAVEADPALLEQVIVNLLENAVKYAPDGSAIAIATRNEGTMIVISVADEGIGIAAEDLPHVFDSFFRAARGDRVAPGTGLGLAIARAFVEAMGGTIEAASPRPDLPRDGLPGTIVAIRLPAA</sequence>
<comment type="catalytic activity">
    <reaction evidence="1">
        <text>ATP + protein L-histidine = ADP + protein N-phospho-L-histidine.</text>
        <dbReference type="EC" id="2.7.13.3"/>
    </reaction>
</comment>
<organism evidence="15 16">
    <name type="scientific">Acidiphilium iwatense</name>
    <dbReference type="NCBI Taxonomy" id="768198"/>
    <lineage>
        <taxon>Bacteria</taxon>
        <taxon>Pseudomonadati</taxon>
        <taxon>Pseudomonadota</taxon>
        <taxon>Alphaproteobacteria</taxon>
        <taxon>Acetobacterales</taxon>
        <taxon>Acidocellaceae</taxon>
        <taxon>Acidiphilium</taxon>
    </lineage>
</organism>
<dbReference type="InterPro" id="IPR003852">
    <property type="entry name" value="Sig_transdc_His_kinase_KdpD_N"/>
</dbReference>
<keyword evidence="12 13" id="KW-0472">Membrane</keyword>
<keyword evidence="10 13" id="KW-1133">Transmembrane helix</keyword>
<feature type="domain" description="Histidine kinase" evidence="14">
    <location>
        <begin position="648"/>
        <end position="867"/>
    </location>
</feature>
<dbReference type="Gene3D" id="1.20.120.620">
    <property type="entry name" value="Backbone structure of the membrane domain of e. Coli histidine kinase receptor kdpd"/>
    <property type="match status" value="1"/>
</dbReference>
<dbReference type="Pfam" id="PF13493">
    <property type="entry name" value="DUF4118"/>
    <property type="match status" value="1"/>
</dbReference>
<dbReference type="Pfam" id="PF02702">
    <property type="entry name" value="KdpD"/>
    <property type="match status" value="1"/>
</dbReference>
<feature type="transmembrane region" description="Helical" evidence="13">
    <location>
        <begin position="385"/>
        <end position="403"/>
    </location>
</feature>
<evidence type="ECO:0000259" key="14">
    <source>
        <dbReference type="PROSITE" id="PS50109"/>
    </source>
</evidence>
<dbReference type="InterPro" id="IPR025201">
    <property type="entry name" value="KdpD_TM"/>
</dbReference>
<dbReference type="InterPro" id="IPR003594">
    <property type="entry name" value="HATPase_dom"/>
</dbReference>
<dbReference type="Gene3D" id="1.10.287.130">
    <property type="match status" value="1"/>
</dbReference>
<dbReference type="Pfam" id="PF00512">
    <property type="entry name" value="HisKA"/>
    <property type="match status" value="1"/>
</dbReference>
<keyword evidence="4" id="KW-0597">Phosphoprotein</keyword>
<evidence type="ECO:0000256" key="3">
    <source>
        <dbReference type="ARBA" id="ARBA00012438"/>
    </source>
</evidence>
<dbReference type="InterPro" id="IPR036890">
    <property type="entry name" value="HATPase_C_sf"/>
</dbReference>
<evidence type="ECO:0000256" key="5">
    <source>
        <dbReference type="ARBA" id="ARBA00022679"/>
    </source>
</evidence>
<dbReference type="InterPro" id="IPR003661">
    <property type="entry name" value="HisK_dim/P_dom"/>
</dbReference>
<gene>
    <name evidence="15" type="ORF">L2A60_07405</name>
</gene>
<keyword evidence="9" id="KW-0067">ATP-binding</keyword>
<protein>
    <recommendedName>
        <fullName evidence="3">histidine kinase</fullName>
        <ecNumber evidence="3">2.7.13.3</ecNumber>
    </recommendedName>
</protein>
<dbReference type="CDD" id="cd00082">
    <property type="entry name" value="HisKA"/>
    <property type="match status" value="1"/>
</dbReference>
<dbReference type="PANTHER" id="PTHR45569">
    <property type="entry name" value="SENSOR PROTEIN KDPD"/>
    <property type="match status" value="1"/>
</dbReference>
<dbReference type="InterPro" id="IPR036097">
    <property type="entry name" value="HisK_dim/P_sf"/>
</dbReference>
<evidence type="ECO:0000256" key="8">
    <source>
        <dbReference type="ARBA" id="ARBA00022777"/>
    </source>
</evidence>
<evidence type="ECO:0000256" key="4">
    <source>
        <dbReference type="ARBA" id="ARBA00022553"/>
    </source>
</evidence>
<feature type="transmembrane region" description="Helical" evidence="13">
    <location>
        <begin position="464"/>
        <end position="484"/>
    </location>
</feature>
<proteinExistence type="predicted"/>
<dbReference type="Proteomes" id="UP001521209">
    <property type="component" value="Unassembled WGS sequence"/>
</dbReference>
<dbReference type="SUPFAM" id="SSF47384">
    <property type="entry name" value="Homodimeric domain of signal transducing histidine kinase"/>
    <property type="match status" value="1"/>
</dbReference>
<dbReference type="InterPro" id="IPR005467">
    <property type="entry name" value="His_kinase_dom"/>
</dbReference>
<dbReference type="EC" id="2.7.13.3" evidence="3"/>
<evidence type="ECO:0000313" key="15">
    <source>
        <dbReference type="EMBL" id="MCF3946507.1"/>
    </source>
</evidence>
<dbReference type="RefSeq" id="WP_235703744.1">
    <property type="nucleotide sequence ID" value="NZ_JAKGBZ010000011.1"/>
</dbReference>
<dbReference type="InterPro" id="IPR027417">
    <property type="entry name" value="P-loop_NTPase"/>
</dbReference>
<evidence type="ECO:0000256" key="11">
    <source>
        <dbReference type="ARBA" id="ARBA00023012"/>
    </source>
</evidence>
<dbReference type="InterPro" id="IPR004358">
    <property type="entry name" value="Sig_transdc_His_kin-like_C"/>
</dbReference>
<evidence type="ECO:0000256" key="13">
    <source>
        <dbReference type="SAM" id="Phobius"/>
    </source>
</evidence>
<keyword evidence="6 13" id="KW-0812">Transmembrane</keyword>
<evidence type="ECO:0000256" key="10">
    <source>
        <dbReference type="ARBA" id="ARBA00022989"/>
    </source>
</evidence>
<keyword evidence="5" id="KW-0808">Transferase</keyword>
<dbReference type="Gene3D" id="3.30.450.40">
    <property type="match status" value="1"/>
</dbReference>
<comment type="caution">
    <text evidence="15">The sequence shown here is derived from an EMBL/GenBank/DDBJ whole genome shotgun (WGS) entry which is preliminary data.</text>
</comment>
<keyword evidence="16" id="KW-1185">Reference proteome</keyword>
<dbReference type="SMART" id="SM00387">
    <property type="entry name" value="HATPase_c"/>
    <property type="match status" value="1"/>
</dbReference>
<keyword evidence="11" id="KW-0902">Two-component regulatory system</keyword>
<dbReference type="InterPro" id="IPR038318">
    <property type="entry name" value="KdpD_sf"/>
</dbReference>
<dbReference type="SUPFAM" id="SSF55874">
    <property type="entry name" value="ATPase domain of HSP90 chaperone/DNA topoisomerase II/histidine kinase"/>
    <property type="match status" value="1"/>
</dbReference>
<evidence type="ECO:0000256" key="6">
    <source>
        <dbReference type="ARBA" id="ARBA00022692"/>
    </source>
</evidence>
<dbReference type="GO" id="GO:0016301">
    <property type="term" value="F:kinase activity"/>
    <property type="evidence" value="ECO:0007669"/>
    <property type="project" value="UniProtKB-KW"/>
</dbReference>
<dbReference type="EMBL" id="JAKGBZ010000011">
    <property type="protein sequence ID" value="MCF3946507.1"/>
    <property type="molecule type" value="Genomic_DNA"/>
</dbReference>
<dbReference type="Gene3D" id="3.40.50.300">
    <property type="entry name" value="P-loop containing nucleotide triphosphate hydrolases"/>
    <property type="match status" value="1"/>
</dbReference>
<dbReference type="PROSITE" id="PS50109">
    <property type="entry name" value="HIS_KIN"/>
    <property type="match status" value="1"/>
</dbReference>
<evidence type="ECO:0000313" key="16">
    <source>
        <dbReference type="Proteomes" id="UP001521209"/>
    </source>
</evidence>
<keyword evidence="8 15" id="KW-0418">Kinase</keyword>
<dbReference type="Pfam" id="PF02518">
    <property type="entry name" value="HATPase_c"/>
    <property type="match status" value="1"/>
</dbReference>
<name>A0ABS9DUX5_9PROT</name>
<evidence type="ECO:0000256" key="1">
    <source>
        <dbReference type="ARBA" id="ARBA00000085"/>
    </source>
</evidence>
<evidence type="ECO:0000256" key="9">
    <source>
        <dbReference type="ARBA" id="ARBA00022840"/>
    </source>
</evidence>
<dbReference type="Gene3D" id="3.30.565.10">
    <property type="entry name" value="Histidine kinase-like ATPase, C-terminal domain"/>
    <property type="match status" value="1"/>
</dbReference>
<feature type="transmembrane region" description="Helical" evidence="13">
    <location>
        <begin position="433"/>
        <end position="458"/>
    </location>
</feature>
<dbReference type="InterPro" id="IPR029016">
    <property type="entry name" value="GAF-like_dom_sf"/>
</dbReference>
<reference evidence="15 16" key="1">
    <citation type="submission" date="2022-01" db="EMBL/GenBank/DDBJ databases">
        <authorList>
            <person name="Won M."/>
            <person name="Kim S.-J."/>
            <person name="Kwon S.-W."/>
        </authorList>
    </citation>
    <scope>NUCLEOTIDE SEQUENCE [LARGE SCALE GENOMIC DNA]</scope>
    <source>
        <strain evidence="15 16">KCTC 23505</strain>
    </source>
</reference>
<dbReference type="SMART" id="SM00388">
    <property type="entry name" value="HisKA"/>
    <property type="match status" value="1"/>
</dbReference>
<comment type="subcellular location">
    <subcellularLocation>
        <location evidence="2">Membrane</location>
        <topology evidence="2">Multi-pass membrane protein</topology>
    </subcellularLocation>
</comment>
<evidence type="ECO:0000256" key="2">
    <source>
        <dbReference type="ARBA" id="ARBA00004141"/>
    </source>
</evidence>